<dbReference type="STRING" id="1149755.A0A2J6RNX7"/>
<evidence type="ECO:0000313" key="3">
    <source>
        <dbReference type="EMBL" id="PMD40214.1"/>
    </source>
</evidence>
<protein>
    <recommendedName>
        <fullName evidence="5">Peroxin 26</fullName>
    </recommendedName>
</protein>
<feature type="region of interest" description="Disordered" evidence="1">
    <location>
        <begin position="193"/>
        <end position="227"/>
    </location>
</feature>
<evidence type="ECO:0000256" key="2">
    <source>
        <dbReference type="SAM" id="Phobius"/>
    </source>
</evidence>
<gene>
    <name evidence="3" type="ORF">L207DRAFT_582435</name>
</gene>
<feature type="region of interest" description="Disordered" evidence="1">
    <location>
        <begin position="316"/>
        <end position="385"/>
    </location>
</feature>
<dbReference type="AlphaFoldDB" id="A0A2J6RNX7"/>
<name>A0A2J6RNX7_HYAVF</name>
<dbReference type="EMBL" id="KZ613945">
    <property type="protein sequence ID" value="PMD40214.1"/>
    <property type="molecule type" value="Genomic_DNA"/>
</dbReference>
<evidence type="ECO:0000256" key="1">
    <source>
        <dbReference type="SAM" id="MobiDB-lite"/>
    </source>
</evidence>
<feature type="region of interest" description="Disordered" evidence="1">
    <location>
        <begin position="70"/>
        <end position="90"/>
    </location>
</feature>
<feature type="compositionally biased region" description="Polar residues" evidence="1">
    <location>
        <begin position="193"/>
        <end position="209"/>
    </location>
</feature>
<feature type="region of interest" description="Disordered" evidence="1">
    <location>
        <begin position="281"/>
        <end position="304"/>
    </location>
</feature>
<keyword evidence="2" id="KW-0812">Transmembrane</keyword>
<proteinExistence type="predicted"/>
<dbReference type="OrthoDB" id="3981028at2759"/>
<feature type="compositionally biased region" description="Basic and acidic residues" evidence="1">
    <location>
        <begin position="316"/>
        <end position="331"/>
    </location>
</feature>
<keyword evidence="2" id="KW-0472">Membrane</keyword>
<dbReference type="Proteomes" id="UP000235786">
    <property type="component" value="Unassembled WGS sequence"/>
</dbReference>
<keyword evidence="2" id="KW-1133">Transmembrane helix</keyword>
<evidence type="ECO:0008006" key="5">
    <source>
        <dbReference type="Google" id="ProtNLM"/>
    </source>
</evidence>
<evidence type="ECO:0000313" key="4">
    <source>
        <dbReference type="Proteomes" id="UP000235786"/>
    </source>
</evidence>
<organism evidence="3 4">
    <name type="scientific">Hyaloscypha variabilis (strain UAMH 11265 / GT02V1 / F)</name>
    <name type="common">Meliniomyces variabilis</name>
    <dbReference type="NCBI Taxonomy" id="1149755"/>
    <lineage>
        <taxon>Eukaryota</taxon>
        <taxon>Fungi</taxon>
        <taxon>Dikarya</taxon>
        <taxon>Ascomycota</taxon>
        <taxon>Pezizomycotina</taxon>
        <taxon>Leotiomycetes</taxon>
        <taxon>Helotiales</taxon>
        <taxon>Hyaloscyphaceae</taxon>
        <taxon>Hyaloscypha</taxon>
        <taxon>Hyaloscypha variabilis</taxon>
    </lineage>
</organism>
<reference evidence="3 4" key="1">
    <citation type="submission" date="2016-04" db="EMBL/GenBank/DDBJ databases">
        <title>A degradative enzymes factory behind the ericoid mycorrhizal symbiosis.</title>
        <authorList>
            <consortium name="DOE Joint Genome Institute"/>
            <person name="Martino E."/>
            <person name="Morin E."/>
            <person name="Grelet G."/>
            <person name="Kuo A."/>
            <person name="Kohler A."/>
            <person name="Daghino S."/>
            <person name="Barry K."/>
            <person name="Choi C."/>
            <person name="Cichocki N."/>
            <person name="Clum A."/>
            <person name="Copeland A."/>
            <person name="Hainaut M."/>
            <person name="Haridas S."/>
            <person name="Labutti K."/>
            <person name="Lindquist E."/>
            <person name="Lipzen A."/>
            <person name="Khouja H.-R."/>
            <person name="Murat C."/>
            <person name="Ohm R."/>
            <person name="Olson A."/>
            <person name="Spatafora J."/>
            <person name="Veneault-Fourrey C."/>
            <person name="Henrissat B."/>
            <person name="Grigoriev I."/>
            <person name="Martin F."/>
            <person name="Perotto S."/>
        </authorList>
    </citation>
    <scope>NUCLEOTIDE SEQUENCE [LARGE SCALE GENOMIC DNA]</scope>
    <source>
        <strain evidence="3 4">F</strain>
    </source>
</reference>
<accession>A0A2J6RNX7</accession>
<feature type="compositionally biased region" description="Basic and acidic residues" evidence="1">
    <location>
        <begin position="284"/>
        <end position="304"/>
    </location>
</feature>
<sequence>MTSNGSIATTLAPTRETLSSSQLLSSSISSLNSSSTRQASSQISKIYRQASTLFLTRRLPESLSTILPVITPPAADDTNPHASPEPAPIGRASRTTRIKVWSLYLTILNAIIELDPDEGKQAFGSKEWRGLVSKVRDGDVWEEVVQNGYGGVEGDVDSDVVINLATLLLAHARTQKTNQTRLETYLASSTTPNLDISSRVQTPTSPQPRSRSRGMSPVKNSGTDTPRDLNARVKILELYTLHVLLRNNEWDYAREFISISSVLDEERREAFLQALQSLQEEQMENERREKEERRYQEEQLKRDVEDAKRRRIENEEREKRLEEERRRERVGGSEVDYGVEDSPPRPGTGSSHKSRSSVKGGSAKGARSIPSSSPTARSSVPAKKVKVPPSLMTRAGNVVANLRKVVESMAGSFKTRPLLLMQMLAFVVGLLVLLSRRDVKERVKMIVAKGWGKVRQTAGMGVKVSYI</sequence>
<feature type="compositionally biased region" description="Low complexity" evidence="1">
    <location>
        <begin position="366"/>
        <end position="382"/>
    </location>
</feature>
<keyword evidence="4" id="KW-1185">Reference proteome</keyword>
<feature type="transmembrane region" description="Helical" evidence="2">
    <location>
        <begin position="418"/>
        <end position="435"/>
    </location>
</feature>